<reference evidence="4" key="1">
    <citation type="journal article" date="2020" name="mSystems">
        <title>Genome- and Community-Level Interaction Insights into Carbon Utilization and Element Cycling Functions of Hydrothermarchaeota in Hydrothermal Sediment.</title>
        <authorList>
            <person name="Zhou Z."/>
            <person name="Liu Y."/>
            <person name="Xu W."/>
            <person name="Pan J."/>
            <person name="Luo Z.H."/>
            <person name="Li M."/>
        </authorList>
    </citation>
    <scope>NUCLEOTIDE SEQUENCE [LARGE SCALE GENOMIC DNA]</scope>
    <source>
        <strain evidence="4">SpSt-87</strain>
    </source>
</reference>
<sequence>MKRVGLIGVVMALLLVISATPAMAQTIALNKTSGSYGDWVKVSGSEFPANENVILKLEKDGLEYYWDGVSSDWTNNPAAVAGRTDENGNFSINVKVPKEPAGTYTITAKVGAVTVVREFTVVPKITLYPTERMIKEIVLVEGYGFAANENFKLRFTDSAGKTWYWDRANAQWTADSATVAGTTNFEGSLTVLIEVPKDAAPGTATVYVEDLSANKNNATTLLEVNGKGPVYYGGNLLVWAKLSDDRITLGETVTLNATWSYYNKEDGTRYVAILKWADYRDIIEDGFVNTARLFDKAVLLDTLLEDGGSRTWSYTPAEPGLYIVVIFNLLRDGNVEYGDQVRFMVEGVVVGKPSVSIRVDRQIIAHGDYVRVSASMNTDRPVTPVKVFVTGAGRTTMLCYYTGTGAYTVEEACGNDEWWVPIGTDRPEGTYVAKIDVGAGEVRSEDAKPFIVVKPEIKTITINDNSLQHVFGRDLVVTGTCNLAKSGTKEDAGSPLDESMVNYAQIEIKDLAGNVVFNWSIWDQSSDRLKTTANAKSLIDSGGEFKFKIDNFGKSDSITGELDRGYYIVEVWVYSGRTGDELIMSDKVSATFELVKADVKLSADKTTVTRGDDITFTISTNLKVNNPVNFTIDDTRFCVQDPNYDDCVNERTYYTDVKGQIKIKLKVNSEAPLTEYKFKAEELLTGVSDEIKVVVVKQALELTPDRTTVARGGEIRFTGTTTVDRIYVFASERGVFTIGNRCVAELPSYTKIPQSDMNNTSSVPATEKKLDFKVEVNIRNVDTGTYYLYFFAPANATEIDRSADAQAMFAIYVTDPKIVSIDIPSKIPYQGKFEVSVLTDPGKRENVELTFVLEGSNVKVRPGKFGLAEYSMPDADNYVNWTVDLRRYFENEDRALEPGLYLFTVKMYFRGGDEIDSARTSKLIEIVPQELNVDISPTTVVIGEKIQVSISAYRGGVAGYDHILVTMVGPNYKATQRATLDSEGKATLTFETYGLAEGTYTFWIRDTAGTCEYDNRTDLDFVEDLYDMDPASPVARVYKAEDDILLKRTVQLVKEKPVTPTPTTPAPTTPAPTTPAPTTPAPTTPAPTTPAPTTPAQQPGGVPGFEAVFAIAGLLAVAYLLRRK</sequence>
<evidence type="ECO:0000256" key="2">
    <source>
        <dbReference type="SAM" id="Phobius"/>
    </source>
</evidence>
<gene>
    <name evidence="4" type="ORF">ENW66_02010</name>
</gene>
<dbReference type="GO" id="GO:0016020">
    <property type="term" value="C:membrane"/>
    <property type="evidence" value="ECO:0007669"/>
    <property type="project" value="UniProtKB-SubCell"/>
</dbReference>
<protein>
    <submittedName>
        <fullName evidence="4">PGF-CTERM sorting domain-containing protein</fullName>
    </submittedName>
</protein>
<dbReference type="InterPro" id="IPR026371">
    <property type="entry name" value="PGF_CTERM"/>
</dbReference>
<name>A0A7C3MAD3_ARCFL</name>
<keyword evidence="2" id="KW-1133">Transmembrane helix</keyword>
<comment type="caution">
    <text evidence="4">The sequence shown here is derived from an EMBL/GenBank/DDBJ whole genome shotgun (WGS) entry which is preliminary data.</text>
</comment>
<feature type="domain" description="PGF-CTERM archaeal protein-sorting signal" evidence="3">
    <location>
        <begin position="1102"/>
        <end position="1124"/>
    </location>
</feature>
<evidence type="ECO:0000256" key="1">
    <source>
        <dbReference type="SAM" id="MobiDB-lite"/>
    </source>
</evidence>
<keyword evidence="2" id="KW-0812">Transmembrane</keyword>
<dbReference type="AlphaFoldDB" id="A0A7C3MAD3"/>
<feature type="transmembrane region" description="Helical" evidence="2">
    <location>
        <begin position="1102"/>
        <end position="1121"/>
    </location>
</feature>
<dbReference type="NCBIfam" id="TIGR04126">
    <property type="entry name" value="PGF_CTERM"/>
    <property type="match status" value="1"/>
</dbReference>
<organism evidence="4">
    <name type="scientific">Archaeoglobus fulgidus</name>
    <dbReference type="NCBI Taxonomy" id="2234"/>
    <lineage>
        <taxon>Archaea</taxon>
        <taxon>Methanobacteriati</taxon>
        <taxon>Methanobacteriota</taxon>
        <taxon>Archaeoglobi</taxon>
        <taxon>Archaeoglobales</taxon>
        <taxon>Archaeoglobaceae</taxon>
        <taxon>Archaeoglobus</taxon>
    </lineage>
</organism>
<evidence type="ECO:0000259" key="3">
    <source>
        <dbReference type="Pfam" id="PF18204"/>
    </source>
</evidence>
<feature type="region of interest" description="Disordered" evidence="1">
    <location>
        <begin position="1055"/>
        <end position="1100"/>
    </location>
</feature>
<proteinExistence type="predicted"/>
<accession>A0A7C3MAD3</accession>
<feature type="compositionally biased region" description="Pro residues" evidence="1">
    <location>
        <begin position="1059"/>
        <end position="1093"/>
    </location>
</feature>
<dbReference type="Pfam" id="PF18204">
    <property type="entry name" value="PGF-CTERM"/>
    <property type="match status" value="1"/>
</dbReference>
<keyword evidence="2" id="KW-0472">Membrane</keyword>
<evidence type="ECO:0000313" key="4">
    <source>
        <dbReference type="EMBL" id="HFW31719.1"/>
    </source>
</evidence>
<dbReference type="EMBL" id="DTLB01000009">
    <property type="protein sequence ID" value="HFW31719.1"/>
    <property type="molecule type" value="Genomic_DNA"/>
</dbReference>